<keyword evidence="1" id="KW-1133">Transmembrane helix</keyword>
<keyword evidence="3" id="KW-1185">Reference proteome</keyword>
<dbReference type="Proteomes" id="UP000184096">
    <property type="component" value="Chromosome I"/>
</dbReference>
<reference evidence="3" key="1">
    <citation type="submission" date="2016-11" db="EMBL/GenBank/DDBJ databases">
        <authorList>
            <person name="Varghese N."/>
            <person name="Submissions S."/>
        </authorList>
    </citation>
    <scope>NUCLEOTIDE SEQUENCE [LARGE SCALE GENOMIC DNA]</scope>
    <source>
        <strain evidence="3">GAS401</strain>
    </source>
</reference>
<proteinExistence type="predicted"/>
<evidence type="ECO:0000256" key="1">
    <source>
        <dbReference type="SAM" id="Phobius"/>
    </source>
</evidence>
<gene>
    <name evidence="2" type="ORF">SAMN05444170_4154</name>
</gene>
<organism evidence="2 3">
    <name type="scientific">Bradyrhizobium erythrophlei</name>
    <dbReference type="NCBI Taxonomy" id="1437360"/>
    <lineage>
        <taxon>Bacteria</taxon>
        <taxon>Pseudomonadati</taxon>
        <taxon>Pseudomonadota</taxon>
        <taxon>Alphaproteobacteria</taxon>
        <taxon>Hyphomicrobiales</taxon>
        <taxon>Nitrobacteraceae</taxon>
        <taxon>Bradyrhizobium</taxon>
    </lineage>
</organism>
<protein>
    <submittedName>
        <fullName evidence="2">Uncharacterized protein</fullName>
    </submittedName>
</protein>
<dbReference type="AlphaFoldDB" id="A0A1M7UAM7"/>
<evidence type="ECO:0000313" key="2">
    <source>
        <dbReference type="EMBL" id="SHN79900.1"/>
    </source>
</evidence>
<name>A0A1M7UAM7_9BRAD</name>
<keyword evidence="1" id="KW-0812">Transmembrane</keyword>
<sequence>MTLSPFINKLSIVTAYVAFAFVGAIVLGMF</sequence>
<feature type="transmembrane region" description="Helical" evidence="1">
    <location>
        <begin position="6"/>
        <end position="27"/>
    </location>
</feature>
<dbReference type="EMBL" id="LT670849">
    <property type="protein sequence ID" value="SHN79900.1"/>
    <property type="molecule type" value="Genomic_DNA"/>
</dbReference>
<keyword evidence="1" id="KW-0472">Membrane</keyword>
<accession>A0A1M7UAM7</accession>
<evidence type="ECO:0000313" key="3">
    <source>
        <dbReference type="Proteomes" id="UP000184096"/>
    </source>
</evidence>